<dbReference type="Proteomes" id="UP000266723">
    <property type="component" value="Unassembled WGS sequence"/>
</dbReference>
<gene>
    <name evidence="2" type="ORF">DY000_02033444</name>
</gene>
<comment type="caution">
    <text evidence="2">The sequence shown here is derived from an EMBL/GenBank/DDBJ whole genome shotgun (WGS) entry which is preliminary data.</text>
</comment>
<feature type="compositionally biased region" description="Low complexity" evidence="1">
    <location>
        <begin position="57"/>
        <end position="70"/>
    </location>
</feature>
<sequence>MRPCTSCIITIGAYRTNPILPGCHSTSLLSLKTNIDVRIESRTLTTALGRQALLRLTTPTSNPLPSSSSTKETNLLSVARCTTPPTISRSQGEEDPGHGDVSPKPHPSSGGLSCRSKMGEVRSSQTLGSKIRPSPPPSSLGLAVTLEKPTAQSFVHINLGTNRCCEGKEKPRWERKVTPPASMSRRSELVGSPVKVIAGKHGASSVTTHDCATSPKLSTLVALSGTGDDMAIITNVMSIRVVNFMS</sequence>
<feature type="region of interest" description="Disordered" evidence="1">
    <location>
        <begin position="57"/>
        <end position="140"/>
    </location>
</feature>
<dbReference type="EMBL" id="QGKV02000649">
    <property type="protein sequence ID" value="KAF3576631.1"/>
    <property type="molecule type" value="Genomic_DNA"/>
</dbReference>
<keyword evidence="3" id="KW-1185">Reference proteome</keyword>
<protein>
    <submittedName>
        <fullName evidence="2">Uncharacterized protein</fullName>
    </submittedName>
</protein>
<evidence type="ECO:0000313" key="2">
    <source>
        <dbReference type="EMBL" id="KAF3576631.1"/>
    </source>
</evidence>
<organism evidence="2 3">
    <name type="scientific">Brassica cretica</name>
    <name type="common">Mustard</name>
    <dbReference type="NCBI Taxonomy" id="69181"/>
    <lineage>
        <taxon>Eukaryota</taxon>
        <taxon>Viridiplantae</taxon>
        <taxon>Streptophyta</taxon>
        <taxon>Embryophyta</taxon>
        <taxon>Tracheophyta</taxon>
        <taxon>Spermatophyta</taxon>
        <taxon>Magnoliopsida</taxon>
        <taxon>eudicotyledons</taxon>
        <taxon>Gunneridae</taxon>
        <taxon>Pentapetalae</taxon>
        <taxon>rosids</taxon>
        <taxon>malvids</taxon>
        <taxon>Brassicales</taxon>
        <taxon>Brassicaceae</taxon>
        <taxon>Brassiceae</taxon>
        <taxon>Brassica</taxon>
    </lineage>
</organism>
<proteinExistence type="predicted"/>
<accession>A0ABQ7DGY5</accession>
<evidence type="ECO:0000313" key="3">
    <source>
        <dbReference type="Proteomes" id="UP000266723"/>
    </source>
</evidence>
<reference evidence="2 3" key="1">
    <citation type="journal article" date="2020" name="BMC Genomics">
        <title>Intraspecific diversification of the crop wild relative Brassica cretica Lam. using demographic model selection.</title>
        <authorList>
            <person name="Kioukis A."/>
            <person name="Michalopoulou V.A."/>
            <person name="Briers L."/>
            <person name="Pirintsos S."/>
            <person name="Studholme D.J."/>
            <person name="Pavlidis P."/>
            <person name="Sarris P.F."/>
        </authorList>
    </citation>
    <scope>NUCLEOTIDE SEQUENCE [LARGE SCALE GENOMIC DNA]</scope>
    <source>
        <strain evidence="3">cv. PFS-1207/04</strain>
    </source>
</reference>
<evidence type="ECO:0000256" key="1">
    <source>
        <dbReference type="SAM" id="MobiDB-lite"/>
    </source>
</evidence>
<name>A0ABQ7DGY5_BRACR</name>
<feature type="compositionally biased region" description="Basic and acidic residues" evidence="1">
    <location>
        <begin position="91"/>
        <end position="103"/>
    </location>
</feature>